<dbReference type="InterPro" id="IPR012353">
    <property type="entry name" value="UCP015244"/>
</dbReference>
<evidence type="ECO:0000259" key="3">
    <source>
        <dbReference type="Pfam" id="PF16254"/>
    </source>
</evidence>
<keyword evidence="5" id="KW-1185">Reference proteome</keyword>
<name>A0ABR8JQU2_9BACT</name>
<dbReference type="SUPFAM" id="SSF53187">
    <property type="entry name" value="Zn-dependent exopeptidases"/>
    <property type="match status" value="1"/>
</dbReference>
<evidence type="ECO:0000259" key="2">
    <source>
        <dbReference type="Pfam" id="PF16221"/>
    </source>
</evidence>
<dbReference type="Proteomes" id="UP000606003">
    <property type="component" value="Unassembled WGS sequence"/>
</dbReference>
<dbReference type="Gene3D" id="1.10.10.10">
    <property type="entry name" value="Winged helix-like DNA-binding domain superfamily/Winged helix DNA-binding domain"/>
    <property type="match status" value="1"/>
</dbReference>
<dbReference type="EMBL" id="JACXAC010000003">
    <property type="protein sequence ID" value="MBD2722168.1"/>
    <property type="molecule type" value="Genomic_DNA"/>
</dbReference>
<dbReference type="InterPro" id="IPR036388">
    <property type="entry name" value="WH-like_DNA-bd_sf"/>
</dbReference>
<evidence type="ECO:0000313" key="5">
    <source>
        <dbReference type="Proteomes" id="UP000606003"/>
    </source>
</evidence>
<dbReference type="PIRSF" id="PIRSF015244">
    <property type="entry name" value="UCP015244"/>
    <property type="match status" value="1"/>
</dbReference>
<dbReference type="InterPro" id="IPR032622">
    <property type="entry name" value="UCP01524_HTH"/>
</dbReference>
<dbReference type="Gene3D" id="3.50.30.90">
    <property type="match status" value="1"/>
</dbReference>
<comment type="caution">
    <text evidence="4">The sequence shown here is derived from an EMBL/GenBank/DDBJ whole genome shotgun (WGS) entry which is preliminary data.</text>
</comment>
<dbReference type="RefSeq" id="WP_190923458.1">
    <property type="nucleotide sequence ID" value="NZ_JACXAC010000003.1"/>
</dbReference>
<feature type="domain" description="DUF2172" evidence="1">
    <location>
        <begin position="76"/>
        <end position="167"/>
    </location>
</feature>
<dbReference type="Pfam" id="PF16254">
    <property type="entry name" value="DUF4910"/>
    <property type="match status" value="1"/>
</dbReference>
<dbReference type="Pfam" id="PF16221">
    <property type="entry name" value="HTH_47"/>
    <property type="match status" value="1"/>
</dbReference>
<organism evidence="4 5">
    <name type="scientific">Hymenobacter armeniacus</name>
    <dbReference type="NCBI Taxonomy" id="2771358"/>
    <lineage>
        <taxon>Bacteria</taxon>
        <taxon>Pseudomonadati</taxon>
        <taxon>Bacteroidota</taxon>
        <taxon>Cytophagia</taxon>
        <taxon>Cytophagales</taxon>
        <taxon>Hymenobacteraceae</taxon>
        <taxon>Hymenobacter</taxon>
    </lineage>
</organism>
<proteinExistence type="predicted"/>
<dbReference type="Gene3D" id="3.40.630.10">
    <property type="entry name" value="Zn peptidases"/>
    <property type="match status" value="1"/>
</dbReference>
<evidence type="ECO:0000313" key="4">
    <source>
        <dbReference type="EMBL" id="MBD2722168.1"/>
    </source>
</evidence>
<sequence length="447" mass="49247">MSLLADVLAPAPAAAPPAARGEDLHALVRRLYPICRSITGDGVRQTLAILQEYLPDLQVHEVPTGTPVLDWEVPREWNIRDAWIKNGRGERVVDFRQHNLHVLSYSLPVRGTYALEELKQHLYSLPEQPQLIPYRTAYYAETWGFCLAHEQLEALAEPTYEVCIDSTLAPGALTYGELLLPGDTEEEVLVSSHVCHPSLANDNLSGIAVATFLAQHLREQPRRYSYRFVFAPGTIGAITWLSANAEAVARIRHGLVLSLLGEAGGFTYKKSRRGTAAVDRAVALALREAAVPHRVAEFEPYGYDERQYCSPGFDLPVGCLSRTPYGQFPEYHTSADDLDFVRPEALLDSLHLVQSVAGVLEANRRYQNLSPYGEPALGRRGLYAAVSGSPDAARAQRALLWVLNFSDGQHSLLDIADRSGLPFAQLQHAADLLLAHDLLTPVPDPAP</sequence>
<dbReference type="InterPro" id="IPR032589">
    <property type="entry name" value="DUF4910"/>
</dbReference>
<protein>
    <submittedName>
        <fullName evidence="4">DUF4910 domain-containing protein</fullName>
    </submittedName>
</protein>
<feature type="domain" description="DUF4910" evidence="3">
    <location>
        <begin position="25"/>
        <end position="363"/>
    </location>
</feature>
<dbReference type="Pfam" id="PF09940">
    <property type="entry name" value="DUF2172"/>
    <property type="match status" value="1"/>
</dbReference>
<reference evidence="4 5" key="1">
    <citation type="submission" date="2020-09" db="EMBL/GenBank/DDBJ databases">
        <authorList>
            <person name="Kim M.K."/>
        </authorList>
    </citation>
    <scope>NUCLEOTIDE SEQUENCE [LARGE SCALE GENOMIC DNA]</scope>
    <source>
        <strain evidence="4 5">BT189</strain>
    </source>
</reference>
<accession>A0ABR8JQU2</accession>
<evidence type="ECO:0000259" key="1">
    <source>
        <dbReference type="Pfam" id="PF09940"/>
    </source>
</evidence>
<feature type="domain" description="UCP01524 winged helix-turn-helix" evidence="2">
    <location>
        <begin position="365"/>
        <end position="440"/>
    </location>
</feature>
<dbReference type="InterPro" id="IPR032610">
    <property type="entry name" value="DUF2172"/>
</dbReference>
<gene>
    <name evidence="4" type="ORF">IC234_08505</name>
</gene>